<dbReference type="PROSITE" id="PS51257">
    <property type="entry name" value="PROKAR_LIPOPROTEIN"/>
    <property type="match status" value="1"/>
</dbReference>
<evidence type="ECO:0000256" key="1">
    <source>
        <dbReference type="SAM" id="SignalP"/>
    </source>
</evidence>
<dbReference type="Proteomes" id="UP001060018">
    <property type="component" value="Chromosome"/>
</dbReference>
<proteinExistence type="predicted"/>
<evidence type="ECO:0000313" key="3">
    <source>
        <dbReference type="Proteomes" id="UP001060018"/>
    </source>
</evidence>
<feature type="signal peptide" evidence="1">
    <location>
        <begin position="1"/>
        <end position="20"/>
    </location>
</feature>
<dbReference type="EMBL" id="CP102487">
    <property type="protein sequence ID" value="UUX60502.1"/>
    <property type="molecule type" value="Genomic_DNA"/>
</dbReference>
<dbReference type="AlphaFoldDB" id="A0AA94Y2V8"/>
<evidence type="ECO:0000313" key="2">
    <source>
        <dbReference type="EMBL" id="UUX60502.1"/>
    </source>
</evidence>
<sequence length="155" mass="16525">MKKSLAFISLALCIALSACGAQTRPQTPPESAASPTTAQSHATEAADLTGNWKQTNSLDPDAYQAATIDEDSITINWVTNSGDTTSLYWVGTFKASGTSTDSHSWTSKRDHKATDSAILASGDDTKKFTFKDGEISYEAGIMGTTTTVRLHKQSN</sequence>
<keyword evidence="1" id="KW-0732">Signal</keyword>
<dbReference type="RefSeq" id="WP_257746296.1">
    <property type="nucleotide sequence ID" value="NZ_CP102487.1"/>
</dbReference>
<name>A0AA94Y2V8_9MICC</name>
<gene>
    <name evidence="2" type="ORF">NUH22_07825</name>
</gene>
<reference evidence="2" key="1">
    <citation type="journal article" date="2022" name="Pest Manag. Sci.">
        <title>Glutamicibacter halophytocola-mediated host fitness of potato tuber moth on Solanaceae crops.</title>
        <authorList>
            <person name="Wang W."/>
            <person name="Xiao G."/>
            <person name="Du G."/>
            <person name="Chang L."/>
            <person name="Yang Y."/>
            <person name="Ye J."/>
            <person name="Chen B."/>
        </authorList>
    </citation>
    <scope>NUCLEOTIDE SEQUENCE</scope>
    <source>
        <strain evidence="2">S2</strain>
    </source>
</reference>
<evidence type="ECO:0008006" key="4">
    <source>
        <dbReference type="Google" id="ProtNLM"/>
    </source>
</evidence>
<organism evidence="2 3">
    <name type="scientific">Glutamicibacter halophytocola</name>
    <dbReference type="NCBI Taxonomy" id="1933880"/>
    <lineage>
        <taxon>Bacteria</taxon>
        <taxon>Bacillati</taxon>
        <taxon>Actinomycetota</taxon>
        <taxon>Actinomycetes</taxon>
        <taxon>Micrococcales</taxon>
        <taxon>Micrococcaceae</taxon>
        <taxon>Glutamicibacter</taxon>
    </lineage>
</organism>
<feature type="chain" id="PRO_5041687264" description="Lipoprotein" evidence="1">
    <location>
        <begin position="21"/>
        <end position="155"/>
    </location>
</feature>
<accession>A0AA94Y2V8</accession>
<protein>
    <recommendedName>
        <fullName evidence="4">Lipoprotein</fullName>
    </recommendedName>
</protein>